<reference evidence="12 13" key="1">
    <citation type="submission" date="2015-10" db="EMBL/GenBank/DDBJ databases">
        <title>Draft genome sequence of Streptomyces bungoensis DSM 41781, type strain for the species Streptomyces bungoensis.</title>
        <authorList>
            <person name="Ruckert C."/>
            <person name="Winkler A."/>
            <person name="Kalinowski J."/>
            <person name="Kampfer P."/>
            <person name="Glaeser S."/>
        </authorList>
    </citation>
    <scope>NUCLEOTIDE SEQUENCE [LARGE SCALE GENOMIC DNA]</scope>
    <source>
        <strain evidence="12 13">DSM 41781</strain>
    </source>
</reference>
<evidence type="ECO:0000256" key="5">
    <source>
        <dbReference type="ARBA" id="ARBA00022741"/>
    </source>
</evidence>
<dbReference type="CDD" id="cd03230">
    <property type="entry name" value="ABC_DR_subfamily_A"/>
    <property type="match status" value="1"/>
</dbReference>
<keyword evidence="6" id="KW-0067">ATP-binding</keyword>
<dbReference type="FunFam" id="3.40.50.300:FF:000589">
    <property type="entry name" value="ABC transporter, ATP-binding subunit"/>
    <property type="match status" value="1"/>
</dbReference>
<dbReference type="InterPro" id="IPR027417">
    <property type="entry name" value="P-loop_NTPase"/>
</dbReference>
<dbReference type="PANTHER" id="PTHR42711">
    <property type="entry name" value="ABC TRANSPORTER ATP-BINDING PROTEIN"/>
    <property type="match status" value="1"/>
</dbReference>
<protein>
    <recommendedName>
        <fullName evidence="2">ABC-type xenobiotic transporter</fullName>
        <ecNumber evidence="2">7.6.2.2</ecNumber>
    </recommendedName>
</protein>
<evidence type="ECO:0000313" key="12">
    <source>
        <dbReference type="EMBL" id="KUN76086.1"/>
    </source>
</evidence>
<dbReference type="Gene3D" id="3.40.50.300">
    <property type="entry name" value="P-loop containing nucleotide triphosphate hydrolases"/>
    <property type="match status" value="1"/>
</dbReference>
<evidence type="ECO:0000256" key="8">
    <source>
        <dbReference type="ARBA" id="ARBA00023136"/>
    </source>
</evidence>
<keyword evidence="8" id="KW-0472">Membrane</keyword>
<dbReference type="GO" id="GO:0046677">
    <property type="term" value="P:response to antibiotic"/>
    <property type="evidence" value="ECO:0007669"/>
    <property type="project" value="UniProtKB-KW"/>
</dbReference>
<dbReference type="STRING" id="285568.AQJ66_35085"/>
<dbReference type="GO" id="GO:0005524">
    <property type="term" value="F:ATP binding"/>
    <property type="evidence" value="ECO:0007669"/>
    <property type="project" value="UniProtKB-KW"/>
</dbReference>
<keyword evidence="4" id="KW-1003">Cell membrane</keyword>
<dbReference type="InterPro" id="IPR017871">
    <property type="entry name" value="ABC_transporter-like_CS"/>
</dbReference>
<dbReference type="SUPFAM" id="SSF52540">
    <property type="entry name" value="P-loop containing nucleoside triphosphate hydrolases"/>
    <property type="match status" value="1"/>
</dbReference>
<dbReference type="InterPro" id="IPR050763">
    <property type="entry name" value="ABC_transporter_ATP-binding"/>
</dbReference>
<keyword evidence="7" id="KW-1278">Translocase</keyword>
<evidence type="ECO:0000256" key="6">
    <source>
        <dbReference type="ARBA" id="ARBA00022840"/>
    </source>
</evidence>
<evidence type="ECO:0000313" key="13">
    <source>
        <dbReference type="Proteomes" id="UP000053024"/>
    </source>
</evidence>
<comment type="subcellular location">
    <subcellularLocation>
        <location evidence="1">Cell membrane</location>
        <topology evidence="1">Peripheral membrane protein</topology>
        <orientation evidence="1">Cytoplasmic side</orientation>
    </subcellularLocation>
</comment>
<keyword evidence="3" id="KW-0813">Transport</keyword>
<evidence type="ECO:0000256" key="10">
    <source>
        <dbReference type="ARBA" id="ARBA00049985"/>
    </source>
</evidence>
<dbReference type="RefSeq" id="WP_061930488.1">
    <property type="nucleotide sequence ID" value="NZ_JBEYBH010000043.1"/>
</dbReference>
<dbReference type="Proteomes" id="UP000053024">
    <property type="component" value="Unassembled WGS sequence"/>
</dbReference>
<name>A0A101SLH2_9ACTN</name>
<comment type="similarity">
    <text evidence="10">Belongs to the ABC transporter superfamily. Drug exporter-1 (DrugE1) (TC 3.A.1.105) family.</text>
</comment>
<dbReference type="InterPro" id="IPR003593">
    <property type="entry name" value="AAA+_ATPase"/>
</dbReference>
<keyword evidence="5" id="KW-0547">Nucleotide-binding</keyword>
<dbReference type="GO" id="GO:0016887">
    <property type="term" value="F:ATP hydrolysis activity"/>
    <property type="evidence" value="ECO:0007669"/>
    <property type="project" value="InterPro"/>
</dbReference>
<evidence type="ECO:0000256" key="9">
    <source>
        <dbReference type="ARBA" id="ARBA00023251"/>
    </source>
</evidence>
<dbReference type="GO" id="GO:0008559">
    <property type="term" value="F:ABC-type xenobiotic transporter activity"/>
    <property type="evidence" value="ECO:0007669"/>
    <property type="project" value="UniProtKB-EC"/>
</dbReference>
<evidence type="ECO:0000256" key="2">
    <source>
        <dbReference type="ARBA" id="ARBA00012191"/>
    </source>
</evidence>
<organism evidence="12 13">
    <name type="scientific">Streptomyces bungoensis</name>
    <dbReference type="NCBI Taxonomy" id="285568"/>
    <lineage>
        <taxon>Bacteria</taxon>
        <taxon>Bacillati</taxon>
        <taxon>Actinomycetota</taxon>
        <taxon>Actinomycetes</taxon>
        <taxon>Kitasatosporales</taxon>
        <taxon>Streptomycetaceae</taxon>
        <taxon>Streptomyces</taxon>
    </lineage>
</organism>
<keyword evidence="13" id="KW-1185">Reference proteome</keyword>
<proteinExistence type="inferred from homology"/>
<dbReference type="SMART" id="SM00382">
    <property type="entry name" value="AAA"/>
    <property type="match status" value="1"/>
</dbReference>
<dbReference type="Pfam" id="PF00005">
    <property type="entry name" value="ABC_tran"/>
    <property type="match status" value="1"/>
</dbReference>
<dbReference type="AlphaFoldDB" id="A0A101SLH2"/>
<dbReference type="EMBL" id="LMWX01000077">
    <property type="protein sequence ID" value="KUN76086.1"/>
    <property type="molecule type" value="Genomic_DNA"/>
</dbReference>
<accession>A0A101SLH2</accession>
<dbReference type="PANTHER" id="PTHR42711:SF5">
    <property type="entry name" value="ABC TRANSPORTER ATP-BINDING PROTEIN NATA"/>
    <property type="match status" value="1"/>
</dbReference>
<comment type="caution">
    <text evidence="12">The sequence shown here is derived from an EMBL/GenBank/DDBJ whole genome shotgun (WGS) entry which is preliminary data.</text>
</comment>
<dbReference type="PROSITE" id="PS50893">
    <property type="entry name" value="ABC_TRANSPORTER_2"/>
    <property type="match status" value="1"/>
</dbReference>
<feature type="domain" description="ABC transporter" evidence="11">
    <location>
        <begin position="6"/>
        <end position="232"/>
    </location>
</feature>
<dbReference type="GO" id="GO:0005886">
    <property type="term" value="C:plasma membrane"/>
    <property type="evidence" value="ECO:0007669"/>
    <property type="project" value="UniProtKB-SubCell"/>
</dbReference>
<dbReference type="InterPro" id="IPR003439">
    <property type="entry name" value="ABC_transporter-like_ATP-bd"/>
</dbReference>
<evidence type="ECO:0000256" key="7">
    <source>
        <dbReference type="ARBA" id="ARBA00022967"/>
    </source>
</evidence>
<evidence type="ECO:0000256" key="3">
    <source>
        <dbReference type="ARBA" id="ARBA00022448"/>
    </source>
</evidence>
<keyword evidence="9" id="KW-0046">Antibiotic resistance</keyword>
<dbReference type="EC" id="7.6.2.2" evidence="2"/>
<gene>
    <name evidence="12" type="ORF">AQJ66_35085</name>
</gene>
<evidence type="ECO:0000256" key="4">
    <source>
        <dbReference type="ARBA" id="ARBA00022475"/>
    </source>
</evidence>
<evidence type="ECO:0000259" key="11">
    <source>
        <dbReference type="PROSITE" id="PS50893"/>
    </source>
</evidence>
<dbReference type="OrthoDB" id="9804819at2"/>
<sequence>MTTAALVADGVRKRYGDIQAVDGVCLRIEAGEFYGILGPNGAGKTTTLEILEGVREPDEGRIELFGKSPWPRNPELLTRIGVQFQASSFFDKLTTRETIRLFASFHRVDARQADAMLERVGLTEFGKVPADKLSGGQAQRLSIACGLVHDPEIVFLDEPTAGLDPQARRNLWDLLRDVNQEGRTVVLTTHYLDEAEILCDRVSVMERGRVLRTGPPAALVRELDDMVRVSVESGQLTPVLMRELLAAAGAGDATVEDDGVSLTVATRTPGPVLSVLGDHGALRGLEVRGATLEDVFLQLTGREYRA</sequence>
<evidence type="ECO:0000256" key="1">
    <source>
        <dbReference type="ARBA" id="ARBA00004413"/>
    </source>
</evidence>
<dbReference type="PROSITE" id="PS00211">
    <property type="entry name" value="ABC_TRANSPORTER_1"/>
    <property type="match status" value="1"/>
</dbReference>